<gene>
    <name evidence="1" type="ORF">SPACI_044490</name>
</gene>
<dbReference type="Proteomes" id="UP000216052">
    <property type="component" value="Chromosome"/>
</dbReference>
<keyword evidence="2" id="KW-1185">Reference proteome</keyword>
<evidence type="ECO:0000313" key="1">
    <source>
        <dbReference type="EMBL" id="XFO74339.1"/>
    </source>
</evidence>
<sequence>MEHSQLDEMLTAVKKFNEALELSRESADCLLNILANCQQNAGINADDKADIIDAMQQLLYLETKIGKVKAAFDHWDVLSSPARETAVLTLT</sequence>
<name>A0ABZ3J8I8_SPOA4</name>
<reference evidence="1" key="1">
    <citation type="submission" date="2024-05" db="EMBL/GenBank/DDBJ databases">
        <title>Isolation and characterization of Sporomusa carbonis sp. nov., a carboxydotrophic hydrogenogen in the genus of Sporomusa isolated from a charcoal burning pile.</title>
        <authorList>
            <person name="Boeer T."/>
            <person name="Rosenbaum F."/>
            <person name="Eysell L."/>
            <person name="Mueller V."/>
            <person name="Daniel R."/>
            <person name="Poehlein A."/>
        </authorList>
    </citation>
    <scope>NUCLEOTIDE SEQUENCE [LARGE SCALE GENOMIC DNA]</scope>
    <source>
        <strain evidence="1">DSM 3132</strain>
    </source>
</reference>
<accession>A0ABZ3J8I8</accession>
<evidence type="ECO:0000313" key="2">
    <source>
        <dbReference type="Proteomes" id="UP000216052"/>
    </source>
</evidence>
<protein>
    <submittedName>
        <fullName evidence="1">Uncharacterized protein</fullName>
    </submittedName>
</protein>
<proteinExistence type="predicted"/>
<dbReference type="RefSeq" id="WP_093794781.1">
    <property type="nucleotide sequence ID" value="NZ_CP155571.1"/>
</dbReference>
<dbReference type="EMBL" id="CP155571">
    <property type="protein sequence ID" value="XFO74339.1"/>
    <property type="molecule type" value="Genomic_DNA"/>
</dbReference>
<organism evidence="1 2">
    <name type="scientific">Sporomusa acidovorans (strain ATCC 49682 / DSM 3132 / Mol)</name>
    <dbReference type="NCBI Taxonomy" id="1123286"/>
    <lineage>
        <taxon>Bacteria</taxon>
        <taxon>Bacillati</taxon>
        <taxon>Bacillota</taxon>
        <taxon>Negativicutes</taxon>
        <taxon>Selenomonadales</taxon>
        <taxon>Sporomusaceae</taxon>
        <taxon>Sporomusa</taxon>
    </lineage>
</organism>